<dbReference type="STRING" id="658196.A0A397SED5"/>
<dbReference type="AlphaFoldDB" id="A0A397SED5"/>
<organism evidence="1 2">
    <name type="scientific">Glomus cerebriforme</name>
    <dbReference type="NCBI Taxonomy" id="658196"/>
    <lineage>
        <taxon>Eukaryota</taxon>
        <taxon>Fungi</taxon>
        <taxon>Fungi incertae sedis</taxon>
        <taxon>Mucoromycota</taxon>
        <taxon>Glomeromycotina</taxon>
        <taxon>Glomeromycetes</taxon>
        <taxon>Glomerales</taxon>
        <taxon>Glomeraceae</taxon>
        <taxon>Glomus</taxon>
    </lineage>
</organism>
<dbReference type="EMBL" id="QKYT01000673">
    <property type="protein sequence ID" value="RIA82367.1"/>
    <property type="molecule type" value="Genomic_DNA"/>
</dbReference>
<reference evidence="1 2" key="1">
    <citation type="submission" date="2018-06" db="EMBL/GenBank/DDBJ databases">
        <title>Comparative genomics reveals the genomic features of Rhizophagus irregularis, R. cerebriforme, R. diaphanum and Gigaspora rosea, and their symbiotic lifestyle signature.</title>
        <authorList>
            <person name="Morin E."/>
            <person name="San Clemente H."/>
            <person name="Chen E.C.H."/>
            <person name="De La Providencia I."/>
            <person name="Hainaut M."/>
            <person name="Kuo A."/>
            <person name="Kohler A."/>
            <person name="Murat C."/>
            <person name="Tang N."/>
            <person name="Roy S."/>
            <person name="Loubradou J."/>
            <person name="Henrissat B."/>
            <person name="Grigoriev I.V."/>
            <person name="Corradi N."/>
            <person name="Roux C."/>
            <person name="Martin F.M."/>
        </authorList>
    </citation>
    <scope>NUCLEOTIDE SEQUENCE [LARGE SCALE GENOMIC DNA]</scope>
    <source>
        <strain evidence="1 2">DAOM 227022</strain>
    </source>
</reference>
<evidence type="ECO:0000313" key="1">
    <source>
        <dbReference type="EMBL" id="RIA82367.1"/>
    </source>
</evidence>
<name>A0A397SED5_9GLOM</name>
<comment type="caution">
    <text evidence="1">The sequence shown here is derived from an EMBL/GenBank/DDBJ whole genome shotgun (WGS) entry which is preliminary data.</text>
</comment>
<accession>A0A397SED5</accession>
<dbReference type="OrthoDB" id="17734at2759"/>
<dbReference type="Proteomes" id="UP000265703">
    <property type="component" value="Unassembled WGS sequence"/>
</dbReference>
<sequence length="234" mass="27533">MKAKDRERYYKFFNLANIPPTLLKNKEHTNLYFTPKKESKSERSRVLVWLKNAIVQANLCKMSKDQGYNYFLAVVELACQKVDSQPIKDKEASTVLKAFKKVFRRKCIIPSTHKLEVNSRLKFNNWLVCNFFTKEIRVLESVEWVDDFHIIVDEVDKKLQCNPPELYLDPPKLFEKDKLLPEGTRVRVKLSDPISVLVIPDNENASPDSVIRGNSQYYVPERIFKQRTQKVHRE</sequence>
<protein>
    <submittedName>
        <fullName evidence="1">Uncharacterized protein</fullName>
    </submittedName>
</protein>
<gene>
    <name evidence="1" type="ORF">C1645_835488</name>
</gene>
<evidence type="ECO:0000313" key="2">
    <source>
        <dbReference type="Proteomes" id="UP000265703"/>
    </source>
</evidence>
<keyword evidence="2" id="KW-1185">Reference proteome</keyword>
<proteinExistence type="predicted"/>